<evidence type="ECO:0000313" key="3">
    <source>
        <dbReference type="Proteomes" id="UP001562425"/>
    </source>
</evidence>
<evidence type="ECO:0000256" key="1">
    <source>
        <dbReference type="SAM" id="MobiDB-lite"/>
    </source>
</evidence>
<dbReference type="AlphaFoldDB" id="A0ABD1D728"/>
<organism evidence="2 3">
    <name type="scientific">Culex pipiens pipiens</name>
    <name type="common">Northern house mosquito</name>
    <dbReference type="NCBI Taxonomy" id="38569"/>
    <lineage>
        <taxon>Eukaryota</taxon>
        <taxon>Metazoa</taxon>
        <taxon>Ecdysozoa</taxon>
        <taxon>Arthropoda</taxon>
        <taxon>Hexapoda</taxon>
        <taxon>Insecta</taxon>
        <taxon>Pterygota</taxon>
        <taxon>Neoptera</taxon>
        <taxon>Endopterygota</taxon>
        <taxon>Diptera</taxon>
        <taxon>Nematocera</taxon>
        <taxon>Culicoidea</taxon>
        <taxon>Culicidae</taxon>
        <taxon>Culicinae</taxon>
        <taxon>Culicini</taxon>
        <taxon>Culex</taxon>
        <taxon>Culex</taxon>
    </lineage>
</organism>
<feature type="region of interest" description="Disordered" evidence="1">
    <location>
        <begin position="1"/>
        <end position="27"/>
    </location>
</feature>
<evidence type="ECO:0000313" key="2">
    <source>
        <dbReference type="EMBL" id="KAL1395431.1"/>
    </source>
</evidence>
<sequence>MEMQNSGMEPYDKDSDLDSDCGSPRCTGDCERDVLLVTTYSRNHVTDNTDQQLFHWCMARPGSPLHSGRA</sequence>
<comment type="caution">
    <text evidence="2">The sequence shown here is derived from an EMBL/GenBank/DDBJ whole genome shotgun (WGS) entry which is preliminary data.</text>
</comment>
<accession>A0ABD1D728</accession>
<proteinExistence type="predicted"/>
<keyword evidence="3" id="KW-1185">Reference proteome</keyword>
<name>A0ABD1D728_CULPP</name>
<protein>
    <submittedName>
        <fullName evidence="2">Uncharacterized protein</fullName>
    </submittedName>
</protein>
<dbReference type="Proteomes" id="UP001562425">
    <property type="component" value="Unassembled WGS sequence"/>
</dbReference>
<gene>
    <name evidence="2" type="ORF">pipiens_011257</name>
</gene>
<dbReference type="EMBL" id="JBEHCU010007148">
    <property type="protein sequence ID" value="KAL1395431.1"/>
    <property type="molecule type" value="Genomic_DNA"/>
</dbReference>
<reference evidence="2 3" key="1">
    <citation type="submission" date="2024-05" db="EMBL/GenBank/DDBJ databases">
        <title>Culex pipiens pipiens assembly and annotation.</title>
        <authorList>
            <person name="Alout H."/>
            <person name="Durand T."/>
        </authorList>
    </citation>
    <scope>NUCLEOTIDE SEQUENCE [LARGE SCALE GENOMIC DNA]</scope>
    <source>
        <strain evidence="2">HA-2024</strain>
        <tissue evidence="2">Whole body</tissue>
    </source>
</reference>